<evidence type="ECO:0000313" key="1">
    <source>
        <dbReference type="EMBL" id="MCY1075295.1"/>
    </source>
</evidence>
<evidence type="ECO:0000313" key="2">
    <source>
        <dbReference type="Proteomes" id="UP001207654"/>
    </source>
</evidence>
<dbReference type="InterPro" id="IPR027635">
    <property type="entry name" value="Lantibiotic2_lead_pep_dom"/>
</dbReference>
<organism evidence="1 2">
    <name type="scientific">Archangium lansingense</name>
    <dbReference type="NCBI Taxonomy" id="2995310"/>
    <lineage>
        <taxon>Bacteria</taxon>
        <taxon>Pseudomonadati</taxon>
        <taxon>Myxococcota</taxon>
        <taxon>Myxococcia</taxon>
        <taxon>Myxococcales</taxon>
        <taxon>Cystobacterineae</taxon>
        <taxon>Archangiaceae</taxon>
        <taxon>Archangium</taxon>
    </lineage>
</organism>
<dbReference type="Proteomes" id="UP001207654">
    <property type="component" value="Unassembled WGS sequence"/>
</dbReference>
<gene>
    <name evidence="1" type="ORF">OV287_12395</name>
</gene>
<comment type="caution">
    <text evidence="1">The sequence shown here is derived from an EMBL/GenBank/DDBJ whole genome shotgun (WGS) entry which is preliminary data.</text>
</comment>
<accession>A0ABT4A0Y6</accession>
<name>A0ABT4A0Y6_9BACT</name>
<dbReference type="RefSeq" id="WP_267534234.1">
    <property type="nucleotide sequence ID" value="NZ_JAPNKA010000001.1"/>
</dbReference>
<dbReference type="EMBL" id="JAPNKA010000001">
    <property type="protein sequence ID" value="MCY1075295.1"/>
    <property type="molecule type" value="Genomic_DNA"/>
</dbReference>
<protein>
    <submittedName>
        <fullName evidence="1">Mersacidin/lichenicidin family type 2 lantibiotic</fullName>
    </submittedName>
</protein>
<dbReference type="NCBIfam" id="TIGR03898">
    <property type="entry name" value="lanti_MRSA_kill"/>
    <property type="match status" value="1"/>
</dbReference>
<proteinExistence type="predicted"/>
<sequence>MSMSKETIIRAWKDPAFRASLSPEERAAVPESPSGRSICELEDSALEDAVGGMPSPLTANPLLCQQTGDACPITGNLCTPPQTMPLACDAI</sequence>
<reference evidence="1 2" key="1">
    <citation type="submission" date="2022-11" db="EMBL/GenBank/DDBJ databases">
        <title>Minimal conservation of predation-associated metabolite biosynthetic gene clusters underscores biosynthetic potential of Myxococcota including descriptions for ten novel species: Archangium lansinium sp. nov., Myxococcus landrumus sp. nov., Nannocystis bai.</title>
        <authorList>
            <person name="Ahearne A."/>
            <person name="Stevens C."/>
            <person name="Phillips K."/>
        </authorList>
    </citation>
    <scope>NUCLEOTIDE SEQUENCE [LARGE SCALE GENOMIC DNA]</scope>
    <source>
        <strain evidence="1 2">MIWBW</strain>
    </source>
</reference>
<keyword evidence="2" id="KW-1185">Reference proteome</keyword>